<evidence type="ECO:0000256" key="8">
    <source>
        <dbReference type="RuleBase" id="RU000411"/>
    </source>
</evidence>
<dbReference type="AlphaFoldDB" id="A0A8K0D1P3"/>
<dbReference type="InterPro" id="IPR023796">
    <property type="entry name" value="Serpin_dom"/>
</dbReference>
<evidence type="ECO:0000259" key="9">
    <source>
        <dbReference type="SMART" id="SM00093"/>
    </source>
</evidence>
<keyword evidence="7" id="KW-0325">Glycoprotein</keyword>
<dbReference type="Proteomes" id="UP000801492">
    <property type="component" value="Unassembled WGS sequence"/>
</dbReference>
<accession>A0A8K0D1P3</accession>
<dbReference type="GO" id="GO:0004867">
    <property type="term" value="F:serine-type endopeptidase inhibitor activity"/>
    <property type="evidence" value="ECO:0007669"/>
    <property type="project" value="UniProtKB-KW"/>
</dbReference>
<keyword evidence="6" id="KW-0722">Serine protease inhibitor</keyword>
<evidence type="ECO:0000256" key="1">
    <source>
        <dbReference type="ARBA" id="ARBA00004613"/>
    </source>
</evidence>
<name>A0A8K0D1P3_IGNLU</name>
<dbReference type="Gene3D" id="6.20.40.10">
    <property type="match status" value="1"/>
</dbReference>
<comment type="subcellular location">
    <subcellularLocation>
        <location evidence="1">Secreted</location>
    </subcellularLocation>
</comment>
<feature type="domain" description="Serpin" evidence="9">
    <location>
        <begin position="1"/>
        <end position="230"/>
    </location>
</feature>
<evidence type="ECO:0000256" key="3">
    <source>
        <dbReference type="ARBA" id="ARBA00022525"/>
    </source>
</evidence>
<dbReference type="PANTHER" id="PTHR11461">
    <property type="entry name" value="SERINE PROTEASE INHIBITOR, SERPIN"/>
    <property type="match status" value="1"/>
</dbReference>
<evidence type="ECO:0000256" key="7">
    <source>
        <dbReference type="ARBA" id="ARBA00023180"/>
    </source>
</evidence>
<evidence type="ECO:0000256" key="6">
    <source>
        <dbReference type="ARBA" id="ARBA00022900"/>
    </source>
</evidence>
<dbReference type="Gene3D" id="2.30.39.10">
    <property type="entry name" value="Alpha-1-antitrypsin, domain 1"/>
    <property type="match status" value="1"/>
</dbReference>
<evidence type="ECO:0000256" key="2">
    <source>
        <dbReference type="ARBA" id="ARBA00009500"/>
    </source>
</evidence>
<dbReference type="PROSITE" id="PS00284">
    <property type="entry name" value="SERPIN"/>
    <property type="match status" value="1"/>
</dbReference>
<protein>
    <recommendedName>
        <fullName evidence="9">Serpin domain-containing protein</fullName>
    </recommendedName>
</protein>
<evidence type="ECO:0000256" key="5">
    <source>
        <dbReference type="ARBA" id="ARBA00022729"/>
    </source>
</evidence>
<dbReference type="GO" id="GO:0005615">
    <property type="term" value="C:extracellular space"/>
    <property type="evidence" value="ECO:0007669"/>
    <property type="project" value="InterPro"/>
</dbReference>
<dbReference type="InterPro" id="IPR023795">
    <property type="entry name" value="Serpin_CS"/>
</dbReference>
<evidence type="ECO:0000313" key="11">
    <source>
        <dbReference type="Proteomes" id="UP000801492"/>
    </source>
</evidence>
<dbReference type="Pfam" id="PF00079">
    <property type="entry name" value="Serpin"/>
    <property type="match status" value="1"/>
</dbReference>
<keyword evidence="3" id="KW-0964">Secreted</keyword>
<organism evidence="10 11">
    <name type="scientific">Ignelater luminosus</name>
    <name type="common">Cucubano</name>
    <name type="synonym">Pyrophorus luminosus</name>
    <dbReference type="NCBI Taxonomy" id="2038154"/>
    <lineage>
        <taxon>Eukaryota</taxon>
        <taxon>Metazoa</taxon>
        <taxon>Ecdysozoa</taxon>
        <taxon>Arthropoda</taxon>
        <taxon>Hexapoda</taxon>
        <taxon>Insecta</taxon>
        <taxon>Pterygota</taxon>
        <taxon>Neoptera</taxon>
        <taxon>Endopterygota</taxon>
        <taxon>Coleoptera</taxon>
        <taxon>Polyphaga</taxon>
        <taxon>Elateriformia</taxon>
        <taxon>Elateroidea</taxon>
        <taxon>Elateridae</taxon>
        <taxon>Agrypninae</taxon>
        <taxon>Pyrophorini</taxon>
        <taxon>Ignelater</taxon>
    </lineage>
</organism>
<dbReference type="EMBL" id="VTPC01005999">
    <property type="protein sequence ID" value="KAF2895367.1"/>
    <property type="molecule type" value="Genomic_DNA"/>
</dbReference>
<comment type="similarity">
    <text evidence="2 8">Belongs to the serpin family.</text>
</comment>
<reference evidence="10" key="1">
    <citation type="submission" date="2019-08" db="EMBL/GenBank/DDBJ databases">
        <title>The genome of the North American firefly Photinus pyralis.</title>
        <authorList>
            <consortium name="Photinus pyralis genome working group"/>
            <person name="Fallon T.R."/>
            <person name="Sander Lower S.E."/>
            <person name="Weng J.-K."/>
        </authorList>
    </citation>
    <scope>NUCLEOTIDE SEQUENCE</scope>
    <source>
        <strain evidence="10">TRF0915ILg1</strain>
        <tissue evidence="10">Whole body</tissue>
    </source>
</reference>
<dbReference type="PANTHER" id="PTHR11461:SF211">
    <property type="entry name" value="GH10112P-RELATED"/>
    <property type="match status" value="1"/>
</dbReference>
<keyword evidence="11" id="KW-1185">Reference proteome</keyword>
<evidence type="ECO:0000256" key="4">
    <source>
        <dbReference type="ARBA" id="ARBA00022690"/>
    </source>
</evidence>
<dbReference type="OrthoDB" id="7698358at2759"/>
<dbReference type="InterPro" id="IPR036186">
    <property type="entry name" value="Serpin_sf"/>
</dbReference>
<keyword evidence="4" id="KW-0646">Protease inhibitor</keyword>
<evidence type="ECO:0000313" key="10">
    <source>
        <dbReference type="EMBL" id="KAF2895367.1"/>
    </source>
</evidence>
<keyword evidence="5" id="KW-0732">Signal</keyword>
<dbReference type="InterPro" id="IPR042185">
    <property type="entry name" value="Serpin_sf_2"/>
</dbReference>
<gene>
    <name evidence="10" type="ORF">ILUMI_10821</name>
</gene>
<dbReference type="FunFam" id="2.30.39.10:FF:000030">
    <property type="entry name" value="Serpin 2"/>
    <property type="match status" value="1"/>
</dbReference>
<sequence length="231" mass="25882">MLDVESRLVLVNAIYFKANWKYTFKEQFTAPKPFHVTSTDTVECQMMRIAGDFNFVANSELDAKVLELQYKSEGVSMILVLPNDVDGITELESKISNVNLSELIRSLSNCKVEVGVPRFKIETSMLLNDVLKKMGLEVAFDDRNANFSKIADSDEPLYISEVIQKAFIEVNEEGSEAAAVSGVLIKKPKSSHGIDVEKFFADHPFIFYVVVKHPGESLVNVIFSGRVMQFA</sequence>
<proteinExistence type="inferred from homology"/>
<dbReference type="InterPro" id="IPR000215">
    <property type="entry name" value="Serpin_fam"/>
</dbReference>
<dbReference type="SMART" id="SM00093">
    <property type="entry name" value="SERPIN"/>
    <property type="match status" value="1"/>
</dbReference>
<dbReference type="SUPFAM" id="SSF56574">
    <property type="entry name" value="Serpins"/>
    <property type="match status" value="1"/>
</dbReference>
<comment type="caution">
    <text evidence="10">The sequence shown here is derived from an EMBL/GenBank/DDBJ whole genome shotgun (WGS) entry which is preliminary data.</text>
</comment>